<organism evidence="3 4">
    <name type="scientific">Altererythrobacter lutimaris</name>
    <dbReference type="NCBI Taxonomy" id="2743979"/>
    <lineage>
        <taxon>Bacteria</taxon>
        <taxon>Pseudomonadati</taxon>
        <taxon>Pseudomonadota</taxon>
        <taxon>Alphaproteobacteria</taxon>
        <taxon>Sphingomonadales</taxon>
        <taxon>Erythrobacteraceae</taxon>
        <taxon>Altererythrobacter</taxon>
    </lineage>
</organism>
<feature type="transmembrane region" description="Helical" evidence="1">
    <location>
        <begin position="172"/>
        <end position="189"/>
    </location>
</feature>
<dbReference type="Pfam" id="PF02517">
    <property type="entry name" value="Rce1-like"/>
    <property type="match status" value="1"/>
</dbReference>
<sequence length="216" mass="23483">MKLLFDPLAGKPLWFLRLLWLAPLLPLIFETDLTALLWLGSTALILMTSASARAAVFQMIYKSWPVTLALGLVLGSVVGLLLNPLMDSFAEQVTGTAIDLSQFADVQGDAGAYMELLIVALLFGGVIEEVTFRGFFIGWGMTLFGKHAAIPLVIVSSLAFAIGHFYQGMAGGISTGIFSLMMGCLYLAFDRKLLPLILIHAVSNFWGVTEIYRFGV</sequence>
<keyword evidence="3" id="KW-0378">Hydrolase</keyword>
<dbReference type="Proteomes" id="UP000546031">
    <property type="component" value="Unassembled WGS sequence"/>
</dbReference>
<dbReference type="GO" id="GO:0008237">
    <property type="term" value="F:metallopeptidase activity"/>
    <property type="evidence" value="ECO:0007669"/>
    <property type="project" value="UniProtKB-KW"/>
</dbReference>
<keyword evidence="1" id="KW-0472">Membrane</keyword>
<feature type="transmembrane region" description="Helical" evidence="1">
    <location>
        <begin position="12"/>
        <end position="29"/>
    </location>
</feature>
<evidence type="ECO:0000259" key="2">
    <source>
        <dbReference type="Pfam" id="PF02517"/>
    </source>
</evidence>
<keyword evidence="1" id="KW-1133">Transmembrane helix</keyword>
<keyword evidence="1" id="KW-0812">Transmembrane</keyword>
<dbReference type="RefSeq" id="WP_176272677.1">
    <property type="nucleotide sequence ID" value="NZ_JABWTA010000001.1"/>
</dbReference>
<keyword evidence="3" id="KW-0645">Protease</keyword>
<keyword evidence="4" id="KW-1185">Reference proteome</keyword>
<proteinExistence type="predicted"/>
<dbReference type="InterPro" id="IPR003675">
    <property type="entry name" value="Rce1/LyrA-like_dom"/>
</dbReference>
<protein>
    <submittedName>
        <fullName evidence="3">CPBP family intramembrane metalloprotease</fullName>
    </submittedName>
</protein>
<dbReference type="GO" id="GO:0006508">
    <property type="term" value="P:proteolysis"/>
    <property type="evidence" value="ECO:0007669"/>
    <property type="project" value="UniProtKB-KW"/>
</dbReference>
<dbReference type="GO" id="GO:0004175">
    <property type="term" value="F:endopeptidase activity"/>
    <property type="evidence" value="ECO:0007669"/>
    <property type="project" value="UniProtKB-ARBA"/>
</dbReference>
<dbReference type="GO" id="GO:0080120">
    <property type="term" value="P:CAAX-box protein maturation"/>
    <property type="evidence" value="ECO:0007669"/>
    <property type="project" value="UniProtKB-ARBA"/>
</dbReference>
<feature type="transmembrane region" description="Helical" evidence="1">
    <location>
        <begin position="35"/>
        <end position="56"/>
    </location>
</feature>
<evidence type="ECO:0000313" key="4">
    <source>
        <dbReference type="Proteomes" id="UP000546031"/>
    </source>
</evidence>
<evidence type="ECO:0000313" key="3">
    <source>
        <dbReference type="EMBL" id="NVE94396.1"/>
    </source>
</evidence>
<dbReference type="AlphaFoldDB" id="A0A850HBV0"/>
<feature type="transmembrane region" description="Helical" evidence="1">
    <location>
        <begin position="110"/>
        <end position="127"/>
    </location>
</feature>
<reference evidence="3 4" key="1">
    <citation type="submission" date="2020-06" db="EMBL/GenBank/DDBJ databases">
        <title>Altererythrobacter lutimaris sp. nov., a marine bacterium isolated from a tidal flat.</title>
        <authorList>
            <person name="Kim D."/>
            <person name="Yoo Y."/>
            <person name="Kim J.-J."/>
        </authorList>
    </citation>
    <scope>NUCLEOTIDE SEQUENCE [LARGE SCALE GENOMIC DNA]</scope>
    <source>
        <strain evidence="3 4">JGD-16</strain>
    </source>
</reference>
<dbReference type="EMBL" id="JABWTA010000001">
    <property type="protein sequence ID" value="NVE94396.1"/>
    <property type="molecule type" value="Genomic_DNA"/>
</dbReference>
<accession>A0A850HBV0</accession>
<evidence type="ECO:0000256" key="1">
    <source>
        <dbReference type="SAM" id="Phobius"/>
    </source>
</evidence>
<keyword evidence="3" id="KW-0482">Metalloprotease</keyword>
<feature type="transmembrane region" description="Helical" evidence="1">
    <location>
        <begin position="63"/>
        <end position="82"/>
    </location>
</feature>
<gene>
    <name evidence="3" type="ORF">HUO12_05725</name>
</gene>
<feature type="domain" description="CAAX prenyl protease 2/Lysostaphin resistance protein A-like" evidence="2">
    <location>
        <begin position="116"/>
        <end position="205"/>
    </location>
</feature>
<name>A0A850HBV0_9SPHN</name>
<comment type="caution">
    <text evidence="3">The sequence shown here is derived from an EMBL/GenBank/DDBJ whole genome shotgun (WGS) entry which is preliminary data.</text>
</comment>